<name>A0A1V5ZLQ2_9BACT</name>
<protein>
    <submittedName>
        <fullName evidence="1">Uncharacterized protein</fullName>
    </submittedName>
</protein>
<reference evidence="1" key="1">
    <citation type="submission" date="2017-02" db="EMBL/GenBank/DDBJ databases">
        <title>Delving into the versatile metabolic prowess of the omnipresent phylum Bacteroidetes.</title>
        <authorList>
            <person name="Nobu M.K."/>
            <person name="Mei R."/>
            <person name="Narihiro T."/>
            <person name="Kuroda K."/>
            <person name="Liu W.-T."/>
        </authorList>
    </citation>
    <scope>NUCLEOTIDE SEQUENCE</scope>
    <source>
        <strain evidence="1">ADurb.Bin160</strain>
    </source>
</reference>
<sequence>MSIKIKNILRSTKNPIFTKFQKGQKSFLARFKNVGIAVQKNRFTVLKQNLILLLTISLRSQI</sequence>
<organism evidence="1">
    <name type="scientific">candidate division CPR1 bacterium ADurb.Bin160</name>
    <dbReference type="NCBI Taxonomy" id="1852826"/>
    <lineage>
        <taxon>Bacteria</taxon>
        <taxon>candidate division CPR1</taxon>
    </lineage>
</organism>
<dbReference type="Proteomes" id="UP000485621">
    <property type="component" value="Unassembled WGS sequence"/>
</dbReference>
<gene>
    <name evidence="1" type="ORF">BWY04_00997</name>
</gene>
<proteinExistence type="predicted"/>
<accession>A0A1V5ZLQ2</accession>
<dbReference type="EMBL" id="MWDB01000022">
    <property type="protein sequence ID" value="OQB41190.1"/>
    <property type="molecule type" value="Genomic_DNA"/>
</dbReference>
<evidence type="ECO:0000313" key="1">
    <source>
        <dbReference type="EMBL" id="OQB41190.1"/>
    </source>
</evidence>
<comment type="caution">
    <text evidence="1">The sequence shown here is derived from an EMBL/GenBank/DDBJ whole genome shotgun (WGS) entry which is preliminary data.</text>
</comment>
<dbReference type="AlphaFoldDB" id="A0A1V5ZLQ2"/>